<dbReference type="Pfam" id="PF11838">
    <property type="entry name" value="ERAP1_C"/>
    <property type="match status" value="1"/>
</dbReference>
<sequence length="213" mass="23797">MSENSRKSHQDLVVSSSKGLGLGRSGLGRCKGQKLGWDPRQEESHLDAMLRGELLTALARLGHEATLDEAIRRFHAFLEDRDSPVLPPDIRKAAYVALMRRVSTSDKLGYEALLRVYGETDLSQEKERVLDPNIVLEALNFLLSSEVRSQDAIIGLGVSVEGREIAWKWLKVNFITTYLQYMLCQNIIQKVGGPYLLAVADLCLIGFVNAWAK</sequence>
<proteinExistence type="inferred from homology"/>
<dbReference type="OrthoDB" id="10031169at2759"/>
<name>A0A9Q1KH26_9CARY</name>
<reference evidence="3" key="1">
    <citation type="submission" date="2022-04" db="EMBL/GenBank/DDBJ databases">
        <title>Carnegiea gigantea Genome sequencing and assembly v2.</title>
        <authorList>
            <person name="Copetti D."/>
            <person name="Sanderson M.J."/>
            <person name="Burquez A."/>
            <person name="Wojciechowski M.F."/>
        </authorList>
    </citation>
    <scope>NUCLEOTIDE SEQUENCE</scope>
    <source>
        <strain evidence="3">SGP5-SGP5p</strain>
        <tissue evidence="3">Aerial part</tissue>
    </source>
</reference>
<dbReference type="GO" id="GO:0043171">
    <property type="term" value="P:peptide catabolic process"/>
    <property type="evidence" value="ECO:0007669"/>
    <property type="project" value="TreeGrafter"/>
</dbReference>
<evidence type="ECO:0000256" key="1">
    <source>
        <dbReference type="ARBA" id="ARBA00010136"/>
    </source>
</evidence>
<dbReference type="GO" id="GO:0070006">
    <property type="term" value="F:metalloaminopeptidase activity"/>
    <property type="evidence" value="ECO:0007669"/>
    <property type="project" value="TreeGrafter"/>
</dbReference>
<evidence type="ECO:0000259" key="2">
    <source>
        <dbReference type="Pfam" id="PF11838"/>
    </source>
</evidence>
<dbReference type="GO" id="GO:0005737">
    <property type="term" value="C:cytoplasm"/>
    <property type="evidence" value="ECO:0007669"/>
    <property type="project" value="TreeGrafter"/>
</dbReference>
<dbReference type="GO" id="GO:0016020">
    <property type="term" value="C:membrane"/>
    <property type="evidence" value="ECO:0007669"/>
    <property type="project" value="TreeGrafter"/>
</dbReference>
<evidence type="ECO:0000313" key="4">
    <source>
        <dbReference type="Proteomes" id="UP001153076"/>
    </source>
</evidence>
<dbReference type="Gene3D" id="1.25.50.20">
    <property type="match status" value="1"/>
</dbReference>
<dbReference type="InterPro" id="IPR050344">
    <property type="entry name" value="Peptidase_M1_aminopeptidases"/>
</dbReference>
<dbReference type="PANTHER" id="PTHR11533:SF174">
    <property type="entry name" value="PUROMYCIN-SENSITIVE AMINOPEPTIDASE-RELATED"/>
    <property type="match status" value="1"/>
</dbReference>
<dbReference type="InterPro" id="IPR024571">
    <property type="entry name" value="ERAP1-like_C_dom"/>
</dbReference>
<evidence type="ECO:0000313" key="3">
    <source>
        <dbReference type="EMBL" id="KAJ8442825.1"/>
    </source>
</evidence>
<dbReference type="GO" id="GO:0005615">
    <property type="term" value="C:extracellular space"/>
    <property type="evidence" value="ECO:0007669"/>
    <property type="project" value="TreeGrafter"/>
</dbReference>
<comment type="caution">
    <text evidence="3">The sequence shown here is derived from an EMBL/GenBank/DDBJ whole genome shotgun (WGS) entry which is preliminary data.</text>
</comment>
<dbReference type="Proteomes" id="UP001153076">
    <property type="component" value="Unassembled WGS sequence"/>
</dbReference>
<protein>
    <recommendedName>
        <fullName evidence="2">ERAP1-like C-terminal domain-containing protein</fullName>
    </recommendedName>
</protein>
<keyword evidence="4" id="KW-1185">Reference proteome</keyword>
<dbReference type="GO" id="GO:0006508">
    <property type="term" value="P:proteolysis"/>
    <property type="evidence" value="ECO:0007669"/>
    <property type="project" value="TreeGrafter"/>
</dbReference>
<gene>
    <name evidence="3" type="ORF">Cgig2_016291</name>
</gene>
<dbReference type="GO" id="GO:0008270">
    <property type="term" value="F:zinc ion binding"/>
    <property type="evidence" value="ECO:0007669"/>
    <property type="project" value="TreeGrafter"/>
</dbReference>
<organism evidence="3 4">
    <name type="scientific">Carnegiea gigantea</name>
    <dbReference type="NCBI Taxonomy" id="171969"/>
    <lineage>
        <taxon>Eukaryota</taxon>
        <taxon>Viridiplantae</taxon>
        <taxon>Streptophyta</taxon>
        <taxon>Embryophyta</taxon>
        <taxon>Tracheophyta</taxon>
        <taxon>Spermatophyta</taxon>
        <taxon>Magnoliopsida</taxon>
        <taxon>eudicotyledons</taxon>
        <taxon>Gunneridae</taxon>
        <taxon>Pentapetalae</taxon>
        <taxon>Caryophyllales</taxon>
        <taxon>Cactineae</taxon>
        <taxon>Cactaceae</taxon>
        <taxon>Cactoideae</taxon>
        <taxon>Echinocereeae</taxon>
        <taxon>Carnegiea</taxon>
    </lineage>
</organism>
<feature type="domain" description="ERAP1-like C-terminal" evidence="2">
    <location>
        <begin position="33"/>
        <end position="176"/>
    </location>
</feature>
<dbReference type="EMBL" id="JAKOGI010000133">
    <property type="protein sequence ID" value="KAJ8442825.1"/>
    <property type="molecule type" value="Genomic_DNA"/>
</dbReference>
<dbReference type="AlphaFoldDB" id="A0A9Q1KH26"/>
<dbReference type="GO" id="GO:0042277">
    <property type="term" value="F:peptide binding"/>
    <property type="evidence" value="ECO:0007669"/>
    <property type="project" value="TreeGrafter"/>
</dbReference>
<dbReference type="PANTHER" id="PTHR11533">
    <property type="entry name" value="PROTEASE M1 ZINC METALLOPROTEASE"/>
    <property type="match status" value="1"/>
</dbReference>
<accession>A0A9Q1KH26</accession>
<comment type="similarity">
    <text evidence="1">Belongs to the peptidase M1 family.</text>
</comment>